<gene>
    <name evidence="7" type="ORF">FHX74_001447</name>
</gene>
<evidence type="ECO:0000256" key="1">
    <source>
        <dbReference type="ARBA" id="ARBA00022723"/>
    </source>
</evidence>
<reference evidence="7 8" key="1">
    <citation type="submission" date="2020-07" db="EMBL/GenBank/DDBJ databases">
        <title>Sequencing the genomes of 1000 actinobacteria strains.</title>
        <authorList>
            <person name="Klenk H.-P."/>
        </authorList>
    </citation>
    <scope>NUCLEOTIDE SEQUENCE [LARGE SCALE GENOMIC DNA]</scope>
    <source>
        <strain evidence="7 8">DSM 100723</strain>
    </source>
</reference>
<feature type="domain" description="Plastocyanin-like" evidence="6">
    <location>
        <begin position="105"/>
        <end position="216"/>
    </location>
</feature>
<keyword evidence="8" id="KW-1185">Reference proteome</keyword>
<dbReference type="InterPro" id="IPR011706">
    <property type="entry name" value="Cu-oxidase_C"/>
</dbReference>
<dbReference type="CDD" id="cd04206">
    <property type="entry name" value="CuRO_1_LCC_like"/>
    <property type="match status" value="1"/>
</dbReference>
<dbReference type="InterPro" id="IPR011707">
    <property type="entry name" value="Cu-oxidase-like_N"/>
</dbReference>
<keyword evidence="2" id="KW-0560">Oxidoreductase</keyword>
<keyword evidence="3" id="KW-0186">Copper</keyword>
<dbReference type="InterPro" id="IPR008972">
    <property type="entry name" value="Cupredoxin"/>
</dbReference>
<dbReference type="CDD" id="cd04202">
    <property type="entry name" value="CuRO_D2_2dMcoN_like"/>
    <property type="match status" value="1"/>
</dbReference>
<dbReference type="Pfam" id="PF07732">
    <property type="entry name" value="Cu-oxidase_3"/>
    <property type="match status" value="1"/>
</dbReference>
<dbReference type="InterPro" id="IPR002355">
    <property type="entry name" value="Cu_oxidase_Cu_BS"/>
</dbReference>
<dbReference type="GO" id="GO:0016491">
    <property type="term" value="F:oxidoreductase activity"/>
    <property type="evidence" value="ECO:0007669"/>
    <property type="project" value="UniProtKB-KW"/>
</dbReference>
<keyword evidence="4" id="KW-0472">Membrane</keyword>
<dbReference type="Gene3D" id="2.60.40.420">
    <property type="entry name" value="Cupredoxins - blue copper proteins"/>
    <property type="match status" value="3"/>
</dbReference>
<evidence type="ECO:0000259" key="6">
    <source>
        <dbReference type="Pfam" id="PF07732"/>
    </source>
</evidence>
<evidence type="ECO:0000256" key="3">
    <source>
        <dbReference type="ARBA" id="ARBA00023008"/>
    </source>
</evidence>
<keyword evidence="4" id="KW-1133">Transmembrane helix</keyword>
<feature type="transmembrane region" description="Helical" evidence="4">
    <location>
        <begin position="19"/>
        <end position="38"/>
    </location>
</feature>
<evidence type="ECO:0000313" key="8">
    <source>
        <dbReference type="Proteomes" id="UP000523079"/>
    </source>
</evidence>
<dbReference type="EMBL" id="JACGWT010000002">
    <property type="protein sequence ID" value="MBA8793842.1"/>
    <property type="molecule type" value="Genomic_DNA"/>
</dbReference>
<dbReference type="Proteomes" id="UP000523079">
    <property type="component" value="Unassembled WGS sequence"/>
</dbReference>
<evidence type="ECO:0000256" key="4">
    <source>
        <dbReference type="SAM" id="Phobius"/>
    </source>
</evidence>
<sequence length="513" mass="53902">MEPDQPAPARRRGGRRLRLIIPIASVLLVITPLGVFWYRSLTGSAYSAVSMGDADWGGGPGGSMAGMAGMDGPPGTGSPAVPITTLVADPKRPADVRVDLVARQQTITVGGQTLDGYTLNGRTPGPTITATQGQLVEVRVHNASVARGLTLHWHGVDVPNAEDGVAGVTQDDIGFGQDFTYRFVADQVGTFWYHSHQVSDAQVAGGLLGALVVRPRGGGPGGSGDRPVAADVVALAHGYGAVRTLDGRPGDQRVPVAPGATARVRVINTDNGPMAVWSSSPYTVVAVDGTDVHRPTAVTERYATVTAGGRLDLAVTAPADGSAARVQIGTDTAVLVGRGAPAVPVRQPSAELDLLSYGAPAALPFDPARATRHFTYSIGRRPGFVHGRPGIWWSINGRLYPRVPMFMVRTGDVVIMDVSNHSGQVHPMHLHGHHAVVLSRNGVAATGSPWWVDSLNVRDGESYVIAFRADNPGIWMDHCHNLTHASQGMVAHLAYEGYSTPFTIGGPHGNDPE</sequence>
<organism evidence="7 8">
    <name type="scientific">Microlunatus kandeliicorticis</name>
    <dbReference type="NCBI Taxonomy" id="1759536"/>
    <lineage>
        <taxon>Bacteria</taxon>
        <taxon>Bacillati</taxon>
        <taxon>Actinomycetota</taxon>
        <taxon>Actinomycetes</taxon>
        <taxon>Propionibacteriales</taxon>
        <taxon>Propionibacteriaceae</taxon>
        <taxon>Microlunatus</taxon>
    </lineage>
</organism>
<evidence type="ECO:0000256" key="2">
    <source>
        <dbReference type="ARBA" id="ARBA00023002"/>
    </source>
</evidence>
<protein>
    <submittedName>
        <fullName evidence="7">FtsP/CotA-like multicopper oxidase with cupredoxin domain</fullName>
    </submittedName>
</protein>
<name>A0A7W3P5G6_9ACTN</name>
<accession>A0A7W3P5G6</accession>
<evidence type="ECO:0000259" key="5">
    <source>
        <dbReference type="Pfam" id="PF07731"/>
    </source>
</evidence>
<keyword evidence="1" id="KW-0479">Metal-binding</keyword>
<dbReference type="PANTHER" id="PTHR11709">
    <property type="entry name" value="MULTI-COPPER OXIDASE"/>
    <property type="match status" value="1"/>
</dbReference>
<comment type="caution">
    <text evidence="7">The sequence shown here is derived from an EMBL/GenBank/DDBJ whole genome shotgun (WGS) entry which is preliminary data.</text>
</comment>
<dbReference type="SUPFAM" id="SSF49503">
    <property type="entry name" value="Cupredoxins"/>
    <property type="match status" value="3"/>
</dbReference>
<feature type="domain" description="Plastocyanin-like" evidence="5">
    <location>
        <begin position="393"/>
        <end position="494"/>
    </location>
</feature>
<dbReference type="RefSeq" id="WP_182559395.1">
    <property type="nucleotide sequence ID" value="NZ_JACGWT010000002.1"/>
</dbReference>
<dbReference type="PROSITE" id="PS00080">
    <property type="entry name" value="MULTICOPPER_OXIDASE2"/>
    <property type="match status" value="1"/>
</dbReference>
<dbReference type="PANTHER" id="PTHR11709:SF394">
    <property type="entry name" value="FI03373P-RELATED"/>
    <property type="match status" value="1"/>
</dbReference>
<dbReference type="AlphaFoldDB" id="A0A7W3P5G6"/>
<evidence type="ECO:0000313" key="7">
    <source>
        <dbReference type="EMBL" id="MBA8793842.1"/>
    </source>
</evidence>
<proteinExistence type="predicted"/>
<dbReference type="Pfam" id="PF07731">
    <property type="entry name" value="Cu-oxidase_2"/>
    <property type="match status" value="1"/>
</dbReference>
<dbReference type="GO" id="GO:0005507">
    <property type="term" value="F:copper ion binding"/>
    <property type="evidence" value="ECO:0007669"/>
    <property type="project" value="InterPro"/>
</dbReference>
<keyword evidence="4" id="KW-0812">Transmembrane</keyword>
<dbReference type="InterPro" id="IPR045087">
    <property type="entry name" value="Cu-oxidase_fam"/>
</dbReference>